<dbReference type="PANTHER" id="PTHR47331">
    <property type="entry name" value="PHD-TYPE DOMAIN-CONTAINING PROTEIN"/>
    <property type="match status" value="1"/>
</dbReference>
<comment type="caution">
    <text evidence="1">The sequence shown here is derived from an EMBL/GenBank/DDBJ whole genome shotgun (WGS) entry which is preliminary data.</text>
</comment>
<evidence type="ECO:0000313" key="2">
    <source>
        <dbReference type="Proteomes" id="UP000719412"/>
    </source>
</evidence>
<name>A0A8J6HTY7_TENMO</name>
<dbReference type="EMBL" id="JABDTM020012468">
    <property type="protein sequence ID" value="KAH0820257.1"/>
    <property type="molecule type" value="Genomic_DNA"/>
</dbReference>
<gene>
    <name evidence="1" type="ORF">GEV33_002533</name>
</gene>
<sequence>MLRTPSKAGGLIVRRIASKDFFQTFDENIRWFDARLHDLFELQSSFQFLGGYSGGVYCIVMIRIGSINKKIFNNFNETSKELFTGAKIGCKFYVWMPLSAPNSRQADNVPVSRSPGQIRHLRQVLAECANLPVYNSRMENSRLLDVLPETLLDLRSRGVSGQHVSYNREFSILSLYGVIKKDCLSWLDFWWFVEQSGQTQRLEQRHFCRTIAAAEEENLNESLTKFWRLEEVATRKILTYEERLCEELYQNSASRTKTGRYEVDLPIDVCKVQSLGNSYGHAYKCFRSLERRFHRDPKFYENYSKFIDEFIALGHAHEVKNCHMPHHAVMKESSSTTKLRVVFNGSAKTQDG</sequence>
<dbReference type="Proteomes" id="UP000719412">
    <property type="component" value="Unassembled WGS sequence"/>
</dbReference>
<protein>
    <submittedName>
        <fullName evidence="1">Uncharacterized protein</fullName>
    </submittedName>
</protein>
<proteinExistence type="predicted"/>
<dbReference type="PANTHER" id="PTHR47331:SF1">
    <property type="entry name" value="GAG-LIKE PROTEIN"/>
    <property type="match status" value="1"/>
</dbReference>
<dbReference type="AlphaFoldDB" id="A0A8J6HTY7"/>
<reference evidence="1" key="1">
    <citation type="journal article" date="2020" name="J Insects Food Feed">
        <title>The yellow mealworm (Tenebrio molitor) genome: a resource for the emerging insects as food and feed industry.</title>
        <authorList>
            <person name="Eriksson T."/>
            <person name="Andere A."/>
            <person name="Kelstrup H."/>
            <person name="Emery V."/>
            <person name="Picard C."/>
        </authorList>
    </citation>
    <scope>NUCLEOTIDE SEQUENCE</scope>
    <source>
        <strain evidence="1">Stoneville</strain>
        <tissue evidence="1">Whole head</tissue>
    </source>
</reference>
<accession>A0A8J6HTY7</accession>
<keyword evidence="2" id="KW-1185">Reference proteome</keyword>
<evidence type="ECO:0000313" key="1">
    <source>
        <dbReference type="EMBL" id="KAH0820257.1"/>
    </source>
</evidence>
<reference evidence="1" key="2">
    <citation type="submission" date="2021-08" db="EMBL/GenBank/DDBJ databases">
        <authorList>
            <person name="Eriksson T."/>
        </authorList>
    </citation>
    <scope>NUCLEOTIDE SEQUENCE</scope>
    <source>
        <strain evidence="1">Stoneville</strain>
        <tissue evidence="1">Whole head</tissue>
    </source>
</reference>
<organism evidence="1 2">
    <name type="scientific">Tenebrio molitor</name>
    <name type="common">Yellow mealworm beetle</name>
    <dbReference type="NCBI Taxonomy" id="7067"/>
    <lineage>
        <taxon>Eukaryota</taxon>
        <taxon>Metazoa</taxon>
        <taxon>Ecdysozoa</taxon>
        <taxon>Arthropoda</taxon>
        <taxon>Hexapoda</taxon>
        <taxon>Insecta</taxon>
        <taxon>Pterygota</taxon>
        <taxon>Neoptera</taxon>
        <taxon>Endopterygota</taxon>
        <taxon>Coleoptera</taxon>
        <taxon>Polyphaga</taxon>
        <taxon>Cucujiformia</taxon>
        <taxon>Tenebrionidae</taxon>
        <taxon>Tenebrio</taxon>
    </lineage>
</organism>